<comment type="caution">
    <text evidence="5">The sequence shown here is derived from an EMBL/GenBank/DDBJ whole genome shotgun (WGS) entry which is preliminary data.</text>
</comment>
<dbReference type="Gene3D" id="3.10.310.50">
    <property type="match status" value="1"/>
</dbReference>
<evidence type="ECO:0000259" key="4">
    <source>
        <dbReference type="Pfam" id="PF04536"/>
    </source>
</evidence>
<feature type="domain" description="TPM" evidence="4">
    <location>
        <begin position="28"/>
        <end position="144"/>
    </location>
</feature>
<evidence type="ECO:0000256" key="3">
    <source>
        <dbReference type="SAM" id="SignalP"/>
    </source>
</evidence>
<keyword evidence="2" id="KW-0472">Membrane</keyword>
<protein>
    <submittedName>
        <fullName evidence="5">TPM domain-containing protein</fullName>
    </submittedName>
</protein>
<dbReference type="Pfam" id="PF04536">
    <property type="entry name" value="TPM_phosphatase"/>
    <property type="match status" value="1"/>
</dbReference>
<feature type="compositionally biased region" description="Gly residues" evidence="1">
    <location>
        <begin position="241"/>
        <end position="277"/>
    </location>
</feature>
<feature type="transmembrane region" description="Helical" evidence="2">
    <location>
        <begin position="175"/>
        <end position="195"/>
    </location>
</feature>
<keyword evidence="3" id="KW-0732">Signal</keyword>
<dbReference type="EMBL" id="JARQDZ010000003">
    <property type="protein sequence ID" value="MDT2982689.1"/>
    <property type="molecule type" value="Genomic_DNA"/>
</dbReference>
<accession>A0ABD5FKH0</accession>
<dbReference type="RefSeq" id="WP_060792258.1">
    <property type="nucleotide sequence ID" value="NZ_BAAAXK010000011.1"/>
</dbReference>
<organism evidence="5 6">
    <name type="scientific">Enterococcus casseliflavus</name>
    <name type="common">Enterococcus flavescens</name>
    <dbReference type="NCBI Taxonomy" id="37734"/>
    <lineage>
        <taxon>Bacteria</taxon>
        <taxon>Bacillati</taxon>
        <taxon>Bacillota</taxon>
        <taxon>Bacilli</taxon>
        <taxon>Lactobacillales</taxon>
        <taxon>Enterococcaceae</taxon>
        <taxon>Enterococcus</taxon>
    </lineage>
</organism>
<dbReference type="AlphaFoldDB" id="A0ABD5FKH0"/>
<feature type="signal peptide" evidence="3">
    <location>
        <begin position="1"/>
        <end position="23"/>
    </location>
</feature>
<feature type="region of interest" description="Disordered" evidence="1">
    <location>
        <begin position="233"/>
        <end position="277"/>
    </location>
</feature>
<keyword evidence="2" id="KW-0812">Transmembrane</keyword>
<dbReference type="InterPro" id="IPR007621">
    <property type="entry name" value="TPM_dom"/>
</dbReference>
<evidence type="ECO:0000313" key="6">
    <source>
        <dbReference type="Proteomes" id="UP001253851"/>
    </source>
</evidence>
<sequence length="277" mass="29988">MKKLSYLLLLLVGFFFTTLPAFAAEETVADHAGLFTEQEIQKLNEEAEALNAKIKGEVFIQTTNSNTGDIELYTNRYLSRRIGNDNNGSALVIDMSQRKFHVSTSGNMIDYLTDSRLDKLLDAVFDQMAEGNYYQAALVYLQKAAGFVEAGVPADHYRIDRDTGKITYYKVMTPLEIAICLAIAAVISIAFFIIVKSRYQLKMGGYKFNYLEKSSIDLTQKEDRLVNSFVTTRRIPRPSNNGGGGGGGGGGGFSGGGGGSTTHSSGGGTFGGGGRSF</sequence>
<evidence type="ECO:0000256" key="2">
    <source>
        <dbReference type="SAM" id="Phobius"/>
    </source>
</evidence>
<gene>
    <name evidence="5" type="ORF">P7I34_08455</name>
</gene>
<dbReference type="Proteomes" id="UP001253851">
    <property type="component" value="Unassembled WGS sequence"/>
</dbReference>
<name>A0ABD5FKH0_ENTCA</name>
<proteinExistence type="predicted"/>
<keyword evidence="2" id="KW-1133">Transmembrane helix</keyword>
<evidence type="ECO:0000256" key="1">
    <source>
        <dbReference type="SAM" id="MobiDB-lite"/>
    </source>
</evidence>
<feature type="chain" id="PRO_5044809222" evidence="3">
    <location>
        <begin position="24"/>
        <end position="277"/>
    </location>
</feature>
<reference evidence="5 6" key="1">
    <citation type="submission" date="2023-03" db="EMBL/GenBank/DDBJ databases">
        <authorList>
            <person name="Shen W."/>
            <person name="Cai J."/>
        </authorList>
    </citation>
    <scope>NUCLEOTIDE SEQUENCE [LARGE SCALE GENOMIC DNA]</scope>
    <source>
        <strain evidence="5 6">B516</strain>
    </source>
</reference>
<evidence type="ECO:0000313" key="5">
    <source>
        <dbReference type="EMBL" id="MDT2982689.1"/>
    </source>
</evidence>